<dbReference type="AlphaFoldDB" id="A0A133ZVH1"/>
<dbReference type="STRING" id="1379.HMPREF3186_01141"/>
<evidence type="ECO:0000256" key="1">
    <source>
        <dbReference type="SAM" id="MobiDB-lite"/>
    </source>
</evidence>
<dbReference type="Proteomes" id="UP000070355">
    <property type="component" value="Unassembled WGS sequence"/>
</dbReference>
<feature type="region of interest" description="Disordered" evidence="1">
    <location>
        <begin position="1"/>
        <end position="37"/>
    </location>
</feature>
<comment type="caution">
    <text evidence="2">The sequence shown here is derived from an EMBL/GenBank/DDBJ whole genome shotgun (WGS) entry which is preliminary data.</text>
</comment>
<accession>A0A133ZVH1</accession>
<evidence type="ECO:0000313" key="3">
    <source>
        <dbReference type="Proteomes" id="UP000070355"/>
    </source>
</evidence>
<feature type="compositionally biased region" description="Basic and acidic residues" evidence="1">
    <location>
        <begin position="1"/>
        <end position="31"/>
    </location>
</feature>
<gene>
    <name evidence="2" type="ORF">HMPREF3186_01141</name>
</gene>
<sequence>MKEENRMTESKTSEAQKKASKAYYEKNKERSLMNNRRTAARTFVRRYATKEDMENLIEIFNNENPNAKL</sequence>
<name>A0A133ZVH1_9BACL</name>
<reference evidence="3" key="1">
    <citation type="submission" date="2016-01" db="EMBL/GenBank/DDBJ databases">
        <authorList>
            <person name="Mitreva M."/>
            <person name="Pepin K.H."/>
            <person name="Mihindukulasuriya K.A."/>
            <person name="Fulton R."/>
            <person name="Fronick C."/>
            <person name="O'Laughlin M."/>
            <person name="Miner T."/>
            <person name="Herter B."/>
            <person name="Rosa B.A."/>
            <person name="Cordes M."/>
            <person name="Tomlinson C."/>
            <person name="Wollam A."/>
            <person name="Palsikar V.B."/>
            <person name="Mardis E.R."/>
            <person name="Wilson R.K."/>
        </authorList>
    </citation>
    <scope>NUCLEOTIDE SEQUENCE [LARGE SCALE GENOMIC DNA]</scope>
    <source>
        <strain evidence="3">DNF01167</strain>
    </source>
</reference>
<dbReference type="EMBL" id="LSDC01000075">
    <property type="protein sequence ID" value="KXB59441.1"/>
    <property type="molecule type" value="Genomic_DNA"/>
</dbReference>
<evidence type="ECO:0000313" key="2">
    <source>
        <dbReference type="EMBL" id="KXB59441.1"/>
    </source>
</evidence>
<organism evidence="2 3">
    <name type="scientific">Gemella haemolysans</name>
    <dbReference type="NCBI Taxonomy" id="1379"/>
    <lineage>
        <taxon>Bacteria</taxon>
        <taxon>Bacillati</taxon>
        <taxon>Bacillota</taxon>
        <taxon>Bacilli</taxon>
        <taxon>Bacillales</taxon>
        <taxon>Gemellaceae</taxon>
        <taxon>Gemella</taxon>
    </lineage>
</organism>
<proteinExistence type="predicted"/>
<protein>
    <submittedName>
        <fullName evidence="2">Uncharacterized protein</fullName>
    </submittedName>
</protein>
<dbReference type="PATRIC" id="fig|1379.3.peg.1121"/>